<gene>
    <name evidence="1" type="ORF">DSO57_1025962</name>
</gene>
<sequence length="144" mass="15316">MTGFIKAALLVVLAAAQTPYDTKGPTPDAMARCAEEKKCDLNTIECRALCAGVPSPSAAKVDETTTCVANCNKDDAEKYKSCSQNCINKHFRKIEIPQPMNKTSYEKTDNSTMAALSTSHSTNTHVFAAGSIFVAAGTLAFACL</sequence>
<evidence type="ECO:0000313" key="2">
    <source>
        <dbReference type="Proteomes" id="UP001165960"/>
    </source>
</evidence>
<accession>A0ACC2TDI6</accession>
<organism evidence="1 2">
    <name type="scientific">Entomophthora muscae</name>
    <dbReference type="NCBI Taxonomy" id="34485"/>
    <lineage>
        <taxon>Eukaryota</taxon>
        <taxon>Fungi</taxon>
        <taxon>Fungi incertae sedis</taxon>
        <taxon>Zoopagomycota</taxon>
        <taxon>Entomophthoromycotina</taxon>
        <taxon>Entomophthoromycetes</taxon>
        <taxon>Entomophthorales</taxon>
        <taxon>Entomophthoraceae</taxon>
        <taxon>Entomophthora</taxon>
    </lineage>
</organism>
<keyword evidence="2" id="KW-1185">Reference proteome</keyword>
<dbReference type="EMBL" id="QTSX02002989">
    <property type="protein sequence ID" value="KAJ9072582.1"/>
    <property type="molecule type" value="Genomic_DNA"/>
</dbReference>
<proteinExistence type="predicted"/>
<dbReference type="Proteomes" id="UP001165960">
    <property type="component" value="Unassembled WGS sequence"/>
</dbReference>
<protein>
    <submittedName>
        <fullName evidence="1">Uncharacterized protein</fullName>
    </submittedName>
</protein>
<evidence type="ECO:0000313" key="1">
    <source>
        <dbReference type="EMBL" id="KAJ9072582.1"/>
    </source>
</evidence>
<reference evidence="1" key="1">
    <citation type="submission" date="2022-04" db="EMBL/GenBank/DDBJ databases">
        <title>Genome of the entomopathogenic fungus Entomophthora muscae.</title>
        <authorList>
            <person name="Elya C."/>
            <person name="Lovett B.R."/>
            <person name="Lee E."/>
            <person name="Macias A.M."/>
            <person name="Hajek A.E."/>
            <person name="De Bivort B.L."/>
            <person name="Kasson M.T."/>
            <person name="De Fine Licht H.H."/>
            <person name="Stajich J.E."/>
        </authorList>
    </citation>
    <scope>NUCLEOTIDE SEQUENCE</scope>
    <source>
        <strain evidence="1">Berkeley</strain>
    </source>
</reference>
<name>A0ACC2TDI6_9FUNG</name>
<comment type="caution">
    <text evidence="1">The sequence shown here is derived from an EMBL/GenBank/DDBJ whole genome shotgun (WGS) entry which is preliminary data.</text>
</comment>